<gene>
    <name evidence="1" type="ORF">ACFSR3_14565</name>
</gene>
<comment type="caution">
    <text evidence="1">The sequence shown here is derived from an EMBL/GenBank/DDBJ whole genome shotgun (WGS) entry which is preliminary data.</text>
</comment>
<evidence type="ECO:0000313" key="1">
    <source>
        <dbReference type="EMBL" id="MFD2603283.1"/>
    </source>
</evidence>
<protein>
    <submittedName>
        <fullName evidence="1">DUF4252 domain-containing protein</fullName>
    </submittedName>
</protein>
<dbReference type="InterPro" id="IPR025348">
    <property type="entry name" value="DUF4252"/>
</dbReference>
<dbReference type="Pfam" id="PF14060">
    <property type="entry name" value="DUF4252"/>
    <property type="match status" value="1"/>
</dbReference>
<dbReference type="Proteomes" id="UP001597480">
    <property type="component" value="Unassembled WGS sequence"/>
</dbReference>
<organism evidence="1 2">
    <name type="scientific">Flavobacterium suzhouense</name>
    <dbReference type="NCBI Taxonomy" id="1529638"/>
    <lineage>
        <taxon>Bacteria</taxon>
        <taxon>Pseudomonadati</taxon>
        <taxon>Bacteroidota</taxon>
        <taxon>Flavobacteriia</taxon>
        <taxon>Flavobacteriales</taxon>
        <taxon>Flavobacteriaceae</taxon>
        <taxon>Flavobacterium</taxon>
    </lineage>
</organism>
<accession>A0ABW5NXH6</accession>
<dbReference type="PROSITE" id="PS51257">
    <property type="entry name" value="PROKAR_LIPOPROTEIN"/>
    <property type="match status" value="1"/>
</dbReference>
<name>A0ABW5NXH6_9FLAO</name>
<dbReference type="RefSeq" id="WP_379822000.1">
    <property type="nucleotide sequence ID" value="NZ_JBHUMD010000027.1"/>
</dbReference>
<reference evidence="2" key="1">
    <citation type="journal article" date="2019" name="Int. J. Syst. Evol. Microbiol.">
        <title>The Global Catalogue of Microorganisms (GCM) 10K type strain sequencing project: providing services to taxonomists for standard genome sequencing and annotation.</title>
        <authorList>
            <consortium name="The Broad Institute Genomics Platform"/>
            <consortium name="The Broad Institute Genome Sequencing Center for Infectious Disease"/>
            <person name="Wu L."/>
            <person name="Ma J."/>
        </authorList>
    </citation>
    <scope>NUCLEOTIDE SEQUENCE [LARGE SCALE GENOMIC DNA]</scope>
    <source>
        <strain evidence="2">KCTC 42107</strain>
    </source>
</reference>
<sequence>MKRYFYISVLMMLVLASCDQKPTLQKYFVKKSEEKNFSTIDIGKSIIKTDKLKLSEDEQKALESVDKLNVLIFKSTDNNAKTYDAEKANIKNVLKEDHYDELMKMSLGGGGISVNTKGEGEHIEEFVVFLHNKDTGMGVLRVLGDDMTPNNVMTIVGILQKGGIDSGKLKPFMDIMKKK</sequence>
<proteinExistence type="predicted"/>
<dbReference type="EMBL" id="JBHUMD010000027">
    <property type="protein sequence ID" value="MFD2603283.1"/>
    <property type="molecule type" value="Genomic_DNA"/>
</dbReference>
<evidence type="ECO:0000313" key="2">
    <source>
        <dbReference type="Proteomes" id="UP001597480"/>
    </source>
</evidence>
<keyword evidence="2" id="KW-1185">Reference proteome</keyword>